<dbReference type="Pfam" id="PF03734">
    <property type="entry name" value="YkuD"/>
    <property type="match status" value="1"/>
</dbReference>
<evidence type="ECO:0000313" key="4">
    <source>
        <dbReference type="EMBL" id="MFC7304587.1"/>
    </source>
</evidence>
<organism evidence="4 5">
    <name type="scientific">Streptomyces monticola</name>
    <dbReference type="NCBI Taxonomy" id="2666263"/>
    <lineage>
        <taxon>Bacteria</taxon>
        <taxon>Bacillati</taxon>
        <taxon>Actinomycetota</taxon>
        <taxon>Actinomycetes</taxon>
        <taxon>Kitasatosporales</taxon>
        <taxon>Streptomycetaceae</taxon>
        <taxon>Streptomyces</taxon>
    </lineage>
</organism>
<dbReference type="EMBL" id="JBHTCF010000003">
    <property type="protein sequence ID" value="MFC7304587.1"/>
    <property type="molecule type" value="Genomic_DNA"/>
</dbReference>
<feature type="compositionally biased region" description="Gly residues" evidence="1">
    <location>
        <begin position="33"/>
        <end position="42"/>
    </location>
</feature>
<dbReference type="InterPro" id="IPR005490">
    <property type="entry name" value="LD_TPept_cat_dom"/>
</dbReference>
<comment type="caution">
    <text evidence="4">The sequence shown here is derived from an EMBL/GenBank/DDBJ whole genome shotgun (WGS) entry which is preliminary data.</text>
</comment>
<evidence type="ECO:0000256" key="2">
    <source>
        <dbReference type="SAM" id="SignalP"/>
    </source>
</evidence>
<accession>A0ABW2JFK3</accession>
<gene>
    <name evidence="4" type="ORF">ACFQVC_10215</name>
</gene>
<feature type="domain" description="L,D-TPase catalytic" evidence="3">
    <location>
        <begin position="111"/>
        <end position="238"/>
    </location>
</feature>
<name>A0ABW2JFK3_9ACTN</name>
<feature type="signal peptide" evidence="2">
    <location>
        <begin position="1"/>
        <end position="29"/>
    </location>
</feature>
<protein>
    <submittedName>
        <fullName evidence="4">L,D-transpeptidase family protein</fullName>
    </submittedName>
</protein>
<feature type="chain" id="PRO_5045260664" evidence="2">
    <location>
        <begin position="30"/>
        <end position="248"/>
    </location>
</feature>
<reference evidence="5" key="1">
    <citation type="journal article" date="2019" name="Int. J. Syst. Evol. Microbiol.">
        <title>The Global Catalogue of Microorganisms (GCM) 10K type strain sequencing project: providing services to taxonomists for standard genome sequencing and annotation.</title>
        <authorList>
            <consortium name="The Broad Institute Genomics Platform"/>
            <consortium name="The Broad Institute Genome Sequencing Center for Infectious Disease"/>
            <person name="Wu L."/>
            <person name="Ma J."/>
        </authorList>
    </citation>
    <scope>NUCLEOTIDE SEQUENCE [LARGE SCALE GENOMIC DNA]</scope>
    <source>
        <strain evidence="5">SYNS20</strain>
    </source>
</reference>
<keyword evidence="5" id="KW-1185">Reference proteome</keyword>
<dbReference type="Proteomes" id="UP001596523">
    <property type="component" value="Unassembled WGS sequence"/>
</dbReference>
<dbReference type="RefSeq" id="WP_381829546.1">
    <property type="nucleotide sequence ID" value="NZ_JBHTCF010000003.1"/>
</dbReference>
<proteinExistence type="predicted"/>
<dbReference type="PANTHER" id="PTHR38589">
    <property type="entry name" value="BLR0621 PROTEIN"/>
    <property type="match status" value="1"/>
</dbReference>
<sequence length="248" mass="26264">MGSMRISGSVRSALAAMVCLAALSSCGSAAQGSSGGGAGGGAPDAKPAEQRTTNLKRLPDVGDKLWQRIPAGSRQAVVVTGESAYSATSTVALYEKHGATWDRARAWPGHNGRKGWTPDHREGDKRSPVGVFTLSDAGGVLADPGAKLPYTQSPAFAASRSWPKTHWHDFDYVIAIDYNRAKGTPPNDPTRPRGQAKGGYIWLHMDHGSGTSGCVSVSKPAMQYLLKRLDPKQQPVIVMGDKRQLAAD</sequence>
<dbReference type="PANTHER" id="PTHR38589:SF1">
    <property type="entry name" value="BLR0621 PROTEIN"/>
    <property type="match status" value="1"/>
</dbReference>
<feature type="region of interest" description="Disordered" evidence="1">
    <location>
        <begin position="30"/>
        <end position="57"/>
    </location>
</feature>
<keyword evidence="2" id="KW-0732">Signal</keyword>
<evidence type="ECO:0000256" key="1">
    <source>
        <dbReference type="SAM" id="MobiDB-lite"/>
    </source>
</evidence>
<evidence type="ECO:0000259" key="3">
    <source>
        <dbReference type="Pfam" id="PF03734"/>
    </source>
</evidence>
<dbReference type="PROSITE" id="PS51257">
    <property type="entry name" value="PROKAR_LIPOPROTEIN"/>
    <property type="match status" value="1"/>
</dbReference>
<evidence type="ECO:0000313" key="5">
    <source>
        <dbReference type="Proteomes" id="UP001596523"/>
    </source>
</evidence>